<evidence type="ECO:0000313" key="5">
    <source>
        <dbReference type="Proteomes" id="UP000820818"/>
    </source>
</evidence>
<keyword evidence="1" id="KW-0479">Metal-binding</keyword>
<dbReference type="Gene3D" id="3.30.710.10">
    <property type="entry name" value="Potassium Channel Kv1.1, Chain A"/>
    <property type="match status" value="2"/>
</dbReference>
<organism evidence="4 5">
    <name type="scientific">Daphnia sinensis</name>
    <dbReference type="NCBI Taxonomy" id="1820382"/>
    <lineage>
        <taxon>Eukaryota</taxon>
        <taxon>Metazoa</taxon>
        <taxon>Ecdysozoa</taxon>
        <taxon>Arthropoda</taxon>
        <taxon>Crustacea</taxon>
        <taxon>Branchiopoda</taxon>
        <taxon>Diplostraca</taxon>
        <taxon>Cladocera</taxon>
        <taxon>Anomopoda</taxon>
        <taxon>Daphniidae</taxon>
        <taxon>Daphnia</taxon>
        <taxon>Daphnia similis group</taxon>
    </lineage>
</organism>
<dbReference type="InterPro" id="IPR011333">
    <property type="entry name" value="SKP1/BTB/POZ_sf"/>
</dbReference>
<protein>
    <recommendedName>
        <fullName evidence="3">BTB domain-containing protein</fullName>
    </recommendedName>
</protein>
<sequence>MGSQVSQPVIVEQVRPGLYCCRWRMAESVRDFRCYANAFKLRGRRPNSYSITATWIEKKYTVIVEASRESVQKSNHETAKLFSIGEDELDPDATVTPREERRRDLPQSVWISYGGGQNQILPELAPGVWRTDDFQFNTSLGQRSLPYRVMTGRPWAGCGLTFRLWMDFQTTSRGERTALRHFSDAFTNQIYCDVQFELGSETIGAHVAVLSARSSVFSAMFQNDMQESNTRRVVISDIEPPVFKQLLHYMYSGKAPDLQISADVMAQPLLLAADKYDVQDLKDECQALMRSRLTVDNAFDILVWAHYHSVTRLAEAALTFVAECDEETCAAQSDLEEMNKVCPELCNLIANKRTPVQISIDQVRPELFCVHCQWDKPNESVAGNKNADFPTNPLASLSIKVSQYQQPLFGTTSVKGDTKTTATGLELKPNFNFTTSVPSTLFSFGAPESKAPPQHQASNLDEKTEQKKSPETSSAQKPLGSSSNASGQPEAKNETVKYVAEFTINQQAYVLKVSFTTASACKVVGSLALKQVRTKSWLAPDKVTGDIDEVVEKDYIQLPSAVWANLSGTEMKHHNLSLSSLDHSWVSNDFDGSFARFTSFNAGPTNWKSLACSVWVQFEASNMREKKALQQITDLYAKQTYCDVQFSLRDDQHIGAHRYILMARSPVFAAMFQNDMEETTTGQVKIEDCEPDIFKQLLHYIYSGKTSSPLTDAMAQSLFVLADKYDIQDLKEECVTFLLTCVRMDNVVSLLVWSNLHSVEELKEATLNYMARNGKEICLLKDLEELAKNYPDLSVLAFRRMMGCTVR</sequence>
<name>A0AAD5LIT1_9CRUS</name>
<dbReference type="FunFam" id="3.30.710.10:FF:000159">
    <property type="entry name" value="Speckle-type POZ protein B"/>
    <property type="match status" value="2"/>
</dbReference>
<reference evidence="4 5" key="1">
    <citation type="submission" date="2022-05" db="EMBL/GenBank/DDBJ databases">
        <title>A multi-omics perspective on studying reproductive biology in Daphnia sinensis.</title>
        <authorList>
            <person name="Jia J."/>
        </authorList>
    </citation>
    <scope>NUCLEOTIDE SEQUENCE [LARGE SCALE GENOMIC DNA]</scope>
    <source>
        <strain evidence="4 5">WSL</strain>
    </source>
</reference>
<feature type="domain" description="BTB" evidence="3">
    <location>
        <begin position="192"/>
        <end position="254"/>
    </location>
</feature>
<dbReference type="SUPFAM" id="SSF54695">
    <property type="entry name" value="POZ domain"/>
    <property type="match status" value="2"/>
</dbReference>
<dbReference type="Pfam" id="PF00651">
    <property type="entry name" value="BTB"/>
    <property type="match status" value="2"/>
</dbReference>
<dbReference type="Proteomes" id="UP000820818">
    <property type="component" value="Linkage Group LG2"/>
</dbReference>
<dbReference type="EMBL" id="WJBH02000002">
    <property type="protein sequence ID" value="KAI9563078.1"/>
    <property type="molecule type" value="Genomic_DNA"/>
</dbReference>
<proteinExistence type="predicted"/>
<dbReference type="GO" id="GO:0046872">
    <property type="term" value="F:metal ion binding"/>
    <property type="evidence" value="ECO:0007669"/>
    <property type="project" value="UniProtKB-KW"/>
</dbReference>
<dbReference type="GO" id="GO:0005516">
    <property type="term" value="F:calmodulin binding"/>
    <property type="evidence" value="ECO:0007669"/>
    <property type="project" value="UniProtKB-ARBA"/>
</dbReference>
<dbReference type="GO" id="GO:0009751">
    <property type="term" value="P:response to salicylic acid"/>
    <property type="evidence" value="ECO:0007669"/>
    <property type="project" value="UniProtKB-ARBA"/>
</dbReference>
<evidence type="ECO:0000259" key="3">
    <source>
        <dbReference type="PROSITE" id="PS50097"/>
    </source>
</evidence>
<dbReference type="AlphaFoldDB" id="A0AAD5LIT1"/>
<dbReference type="FunFam" id="1.25.40.420:FF:000012">
    <property type="entry name" value="BTB/POZ and TAZ domain-containing protein 2"/>
    <property type="match status" value="1"/>
</dbReference>
<evidence type="ECO:0000256" key="2">
    <source>
        <dbReference type="SAM" id="MobiDB-lite"/>
    </source>
</evidence>
<feature type="compositionally biased region" description="Polar residues" evidence="2">
    <location>
        <begin position="471"/>
        <end position="487"/>
    </location>
</feature>
<dbReference type="PANTHER" id="PTHR24413">
    <property type="entry name" value="SPECKLE-TYPE POZ PROTEIN"/>
    <property type="match status" value="1"/>
</dbReference>
<feature type="domain" description="BTB" evidence="3">
    <location>
        <begin position="642"/>
        <end position="710"/>
    </location>
</feature>
<dbReference type="InterPro" id="IPR000210">
    <property type="entry name" value="BTB/POZ_dom"/>
</dbReference>
<dbReference type="GO" id="GO:0042542">
    <property type="term" value="P:response to hydrogen peroxide"/>
    <property type="evidence" value="ECO:0007669"/>
    <property type="project" value="UniProtKB-ARBA"/>
</dbReference>
<accession>A0AAD5LIT1</accession>
<gene>
    <name evidence="4" type="ORF">GHT06_010535</name>
</gene>
<dbReference type="PROSITE" id="PS50097">
    <property type="entry name" value="BTB"/>
    <property type="match status" value="2"/>
</dbReference>
<dbReference type="CDD" id="cd18186">
    <property type="entry name" value="BTB_POZ_ZBTB_KLHL-like"/>
    <property type="match status" value="1"/>
</dbReference>
<feature type="region of interest" description="Disordered" evidence="2">
    <location>
        <begin position="444"/>
        <end position="490"/>
    </location>
</feature>
<evidence type="ECO:0000256" key="1">
    <source>
        <dbReference type="ARBA" id="ARBA00022723"/>
    </source>
</evidence>
<dbReference type="Gene3D" id="1.25.40.420">
    <property type="match status" value="1"/>
</dbReference>
<evidence type="ECO:0000313" key="4">
    <source>
        <dbReference type="EMBL" id="KAI9563078.1"/>
    </source>
</evidence>
<dbReference type="SMART" id="SM00225">
    <property type="entry name" value="BTB"/>
    <property type="match status" value="2"/>
</dbReference>
<keyword evidence="5" id="KW-1185">Reference proteome</keyword>
<feature type="compositionally biased region" description="Basic and acidic residues" evidence="2">
    <location>
        <begin position="460"/>
        <end position="470"/>
    </location>
</feature>
<comment type="caution">
    <text evidence="4">The sequence shown here is derived from an EMBL/GenBank/DDBJ whole genome shotgun (WGS) entry which is preliminary data.</text>
</comment>